<organism evidence="2 3">
    <name type="scientific">Pleuronectes platessa</name>
    <name type="common">European plaice</name>
    <dbReference type="NCBI Taxonomy" id="8262"/>
    <lineage>
        <taxon>Eukaryota</taxon>
        <taxon>Metazoa</taxon>
        <taxon>Chordata</taxon>
        <taxon>Craniata</taxon>
        <taxon>Vertebrata</taxon>
        <taxon>Euteleostomi</taxon>
        <taxon>Actinopterygii</taxon>
        <taxon>Neopterygii</taxon>
        <taxon>Teleostei</taxon>
        <taxon>Neoteleostei</taxon>
        <taxon>Acanthomorphata</taxon>
        <taxon>Carangaria</taxon>
        <taxon>Pleuronectiformes</taxon>
        <taxon>Pleuronectoidei</taxon>
        <taxon>Pleuronectidae</taxon>
        <taxon>Pleuronectes</taxon>
    </lineage>
</organism>
<accession>A0A9N7VG35</accession>
<sequence>MDESLSPFFLPALLNLPSVRAELLSSERPAVSLSPRTTYHPGSGHTRCTEPSRGEQCCVSIAMMPGCAVGRKRIYQTDGKSSRMIMHHCKLNGVFSGAGGTSPHGRPV</sequence>
<comment type="caution">
    <text evidence="2">The sequence shown here is derived from an EMBL/GenBank/DDBJ whole genome shotgun (WGS) entry which is preliminary data.</text>
</comment>
<dbReference type="EMBL" id="CADEAL010003990">
    <property type="protein sequence ID" value="CAB1448781.1"/>
    <property type="molecule type" value="Genomic_DNA"/>
</dbReference>
<keyword evidence="3" id="KW-1185">Reference proteome</keyword>
<gene>
    <name evidence="2" type="ORF">PLEPLA_LOCUS36430</name>
</gene>
<evidence type="ECO:0000256" key="1">
    <source>
        <dbReference type="SAM" id="MobiDB-lite"/>
    </source>
</evidence>
<feature type="region of interest" description="Disordered" evidence="1">
    <location>
        <begin position="31"/>
        <end position="51"/>
    </location>
</feature>
<evidence type="ECO:0000313" key="2">
    <source>
        <dbReference type="EMBL" id="CAB1448781.1"/>
    </source>
</evidence>
<protein>
    <submittedName>
        <fullName evidence="2">Uncharacterized protein</fullName>
    </submittedName>
</protein>
<reference evidence="2" key="1">
    <citation type="submission" date="2020-03" db="EMBL/GenBank/DDBJ databases">
        <authorList>
            <person name="Weist P."/>
        </authorList>
    </citation>
    <scope>NUCLEOTIDE SEQUENCE</scope>
</reference>
<dbReference type="Proteomes" id="UP001153269">
    <property type="component" value="Unassembled WGS sequence"/>
</dbReference>
<dbReference type="AlphaFoldDB" id="A0A9N7VG35"/>
<evidence type="ECO:0000313" key="3">
    <source>
        <dbReference type="Proteomes" id="UP001153269"/>
    </source>
</evidence>
<proteinExistence type="predicted"/>
<name>A0A9N7VG35_PLEPL</name>